<evidence type="ECO:0000313" key="3">
    <source>
        <dbReference type="EMBL" id="ORZ02244.1"/>
    </source>
</evidence>
<dbReference type="SUPFAM" id="SSF56112">
    <property type="entry name" value="Protein kinase-like (PK-like)"/>
    <property type="match status" value="1"/>
</dbReference>
<dbReference type="FunCoup" id="A0A1X2HRZ3">
    <property type="interactions" value="200"/>
</dbReference>
<dbReference type="Pfam" id="PF03109">
    <property type="entry name" value="ABC1"/>
    <property type="match status" value="1"/>
</dbReference>
<dbReference type="GO" id="GO:0055088">
    <property type="term" value="P:lipid homeostasis"/>
    <property type="evidence" value="ECO:0007669"/>
    <property type="project" value="TreeGrafter"/>
</dbReference>
<dbReference type="InterPro" id="IPR011009">
    <property type="entry name" value="Kinase-like_dom_sf"/>
</dbReference>
<dbReference type="InterPro" id="IPR004147">
    <property type="entry name" value="ABC1_dom"/>
</dbReference>
<dbReference type="EMBL" id="MCGN01000001">
    <property type="protein sequence ID" value="ORZ02244.1"/>
    <property type="molecule type" value="Genomic_DNA"/>
</dbReference>
<dbReference type="CDD" id="cd13969">
    <property type="entry name" value="ADCK1-like"/>
    <property type="match status" value="1"/>
</dbReference>
<comment type="similarity">
    <text evidence="1">Belongs to the protein kinase superfamily. ADCK protein kinase family.</text>
</comment>
<dbReference type="STRING" id="13706.A0A1X2HRZ3"/>
<organism evidence="3 4">
    <name type="scientific">Syncephalastrum racemosum</name>
    <name type="common">Filamentous fungus</name>
    <dbReference type="NCBI Taxonomy" id="13706"/>
    <lineage>
        <taxon>Eukaryota</taxon>
        <taxon>Fungi</taxon>
        <taxon>Fungi incertae sedis</taxon>
        <taxon>Mucoromycota</taxon>
        <taxon>Mucoromycotina</taxon>
        <taxon>Mucoromycetes</taxon>
        <taxon>Mucorales</taxon>
        <taxon>Syncephalastraceae</taxon>
        <taxon>Syncephalastrum</taxon>
    </lineage>
</organism>
<sequence>MLLRSMLCRPGITRLGVRPLSTQTAGRRSSALGRASRVLGATTALTLATGTALYYTNEDCRHVAVAVQRCGTAGWVGARVALDYKQTLSKQYADDDEFKAAKKECHLRCANRVLQALQSLGGIYIKLGQHVSAMVYILPPEWTETMAILQDRCDPTPQKDVEELFRTDYGEPIEAIFDYFDWQPIGVASLAQVHRARLRSDQAYDQQERWVAVKLQHPALDEFCKIDMETVTFIFDVIKKVFPEFGFDWLTAEMRESLPRELDFVHEARNAKLVEQNFASDIAHAQTALRVPKIIWARRRILCMEFIEGARIDDIKYMEEHNIDPSQVSSELTRIFSKMIFLHGFVHCDPHPGNVIVRPAKDPKKSKYNFDLVLIDHGLYRDLTDQMRVDYAHLWTSLIQGDVEGIKTYAKRVGGTDTYQLFACIMTGRAWETVQTADLSSARSDAELDRMSSGALDMLMDLSDILGRLPRVVLLLLKTNDLLRHVDEVLRTSPDEHLTYVIMGRYCAKAVWLDARHQLVRQIRDLGFRWALFKRLAEVWWQYYSLAVLLWLYQFGSTTWAVRWLTGKQHQQQTKTIAHV</sequence>
<comment type="caution">
    <text evidence="3">The sequence shown here is derived from an EMBL/GenBank/DDBJ whole genome shotgun (WGS) entry which is preliminary data.</text>
</comment>
<dbReference type="Proteomes" id="UP000242180">
    <property type="component" value="Unassembled WGS sequence"/>
</dbReference>
<evidence type="ECO:0000256" key="1">
    <source>
        <dbReference type="ARBA" id="ARBA00009670"/>
    </source>
</evidence>
<dbReference type="OrthoDB" id="427480at2759"/>
<dbReference type="Gene3D" id="1.10.510.10">
    <property type="entry name" value="Transferase(Phosphotransferase) domain 1"/>
    <property type="match status" value="1"/>
</dbReference>
<keyword evidence="4" id="KW-1185">Reference proteome</keyword>
<evidence type="ECO:0000313" key="4">
    <source>
        <dbReference type="Proteomes" id="UP000242180"/>
    </source>
</evidence>
<dbReference type="GO" id="GO:0007005">
    <property type="term" value="P:mitochondrion organization"/>
    <property type="evidence" value="ECO:0007669"/>
    <property type="project" value="TreeGrafter"/>
</dbReference>
<dbReference type="AlphaFoldDB" id="A0A1X2HRZ3"/>
<dbReference type="InterPro" id="IPR045307">
    <property type="entry name" value="ADCK1_dom"/>
</dbReference>
<reference evidence="3 4" key="1">
    <citation type="submission" date="2016-07" db="EMBL/GenBank/DDBJ databases">
        <title>Pervasive Adenine N6-methylation of Active Genes in Fungi.</title>
        <authorList>
            <consortium name="DOE Joint Genome Institute"/>
            <person name="Mondo S.J."/>
            <person name="Dannebaum R.O."/>
            <person name="Kuo R.C."/>
            <person name="Labutti K."/>
            <person name="Haridas S."/>
            <person name="Kuo A."/>
            <person name="Salamov A."/>
            <person name="Ahrendt S.R."/>
            <person name="Lipzen A."/>
            <person name="Sullivan W."/>
            <person name="Andreopoulos W.B."/>
            <person name="Clum A."/>
            <person name="Lindquist E."/>
            <person name="Daum C."/>
            <person name="Ramamoorthy G.K."/>
            <person name="Gryganskyi A."/>
            <person name="Culley D."/>
            <person name="Magnuson J.K."/>
            <person name="James T.Y."/>
            <person name="O'Malley M.A."/>
            <person name="Stajich J.E."/>
            <person name="Spatafora J.W."/>
            <person name="Visel A."/>
            <person name="Grigoriev I.V."/>
        </authorList>
    </citation>
    <scope>NUCLEOTIDE SEQUENCE [LARGE SCALE GENOMIC DNA]</scope>
    <source>
        <strain evidence="3 4">NRRL 2496</strain>
    </source>
</reference>
<dbReference type="InParanoid" id="A0A1X2HRZ3"/>
<feature type="domain" description="ABC1 atypical kinase-like" evidence="2">
    <location>
        <begin position="149"/>
        <end position="409"/>
    </location>
</feature>
<dbReference type="OMA" id="MPRMVLL"/>
<dbReference type="InterPro" id="IPR051130">
    <property type="entry name" value="Mito_struct-func_regulator"/>
</dbReference>
<proteinExistence type="inferred from homology"/>
<dbReference type="PANTHER" id="PTHR43173">
    <property type="entry name" value="ABC1 FAMILY PROTEIN"/>
    <property type="match status" value="1"/>
</dbReference>
<name>A0A1X2HRZ3_SYNRA</name>
<evidence type="ECO:0000259" key="2">
    <source>
        <dbReference type="Pfam" id="PF03109"/>
    </source>
</evidence>
<accession>A0A1X2HRZ3</accession>
<gene>
    <name evidence="3" type="ORF">BCR43DRAFT_481236</name>
</gene>
<protein>
    <submittedName>
        <fullName evidence="3">ABC1 family-domain-containing protein</fullName>
    </submittedName>
</protein>
<dbReference type="PANTHER" id="PTHR43173:SF19">
    <property type="entry name" value="AARF DOMAIN-CONTAINING PROTEIN KINASE 1"/>
    <property type="match status" value="1"/>
</dbReference>
<dbReference type="GO" id="GO:0005743">
    <property type="term" value="C:mitochondrial inner membrane"/>
    <property type="evidence" value="ECO:0007669"/>
    <property type="project" value="TreeGrafter"/>
</dbReference>